<keyword evidence="2" id="KW-1185">Reference proteome</keyword>
<protein>
    <submittedName>
        <fullName evidence="3">Uncharacterized protein</fullName>
    </submittedName>
</protein>
<dbReference type="WBParaSite" id="maker-unitig_31268-snap-gene-0.2-mRNA-1">
    <property type="protein sequence ID" value="maker-unitig_31268-snap-gene-0.2-mRNA-1"/>
    <property type="gene ID" value="maker-unitig_31268-snap-gene-0.2"/>
</dbReference>
<name>A0A1I8FEA0_9PLAT</name>
<accession>A0A1I8FEA0</accession>
<feature type="region of interest" description="Disordered" evidence="1">
    <location>
        <begin position="1"/>
        <end position="65"/>
    </location>
</feature>
<proteinExistence type="predicted"/>
<dbReference type="AlphaFoldDB" id="A0A1I8FEA0"/>
<evidence type="ECO:0000256" key="1">
    <source>
        <dbReference type="SAM" id="MobiDB-lite"/>
    </source>
</evidence>
<feature type="compositionally biased region" description="Basic and acidic residues" evidence="1">
    <location>
        <begin position="17"/>
        <end position="27"/>
    </location>
</feature>
<dbReference type="Proteomes" id="UP000095280">
    <property type="component" value="Unplaced"/>
</dbReference>
<organism evidence="2 3">
    <name type="scientific">Macrostomum lignano</name>
    <dbReference type="NCBI Taxonomy" id="282301"/>
    <lineage>
        <taxon>Eukaryota</taxon>
        <taxon>Metazoa</taxon>
        <taxon>Spiralia</taxon>
        <taxon>Lophotrochozoa</taxon>
        <taxon>Platyhelminthes</taxon>
        <taxon>Rhabditophora</taxon>
        <taxon>Macrostomorpha</taxon>
        <taxon>Macrostomida</taxon>
        <taxon>Macrostomidae</taxon>
        <taxon>Macrostomum</taxon>
    </lineage>
</organism>
<evidence type="ECO:0000313" key="2">
    <source>
        <dbReference type="Proteomes" id="UP000095280"/>
    </source>
</evidence>
<reference evidence="3" key="1">
    <citation type="submission" date="2016-11" db="UniProtKB">
        <authorList>
            <consortium name="WormBaseParasite"/>
        </authorList>
    </citation>
    <scope>IDENTIFICATION</scope>
</reference>
<sequence length="256" mass="27099">MAADSRFPSAAPSSRQRAVDDTSRTSDWDGGEDQGGDSGRLKAVPDARSCGDGASAPLPSRSWRLDQDASGSRLCWSATPRPDQFSRRLPPRVRGAAAVCLLDVESLDLAVLGTQPLTSFQSAEPASSLRLAPCCAACGSSAMLGQGRRQVTPSQQLEPPNLLTGLPPAAQRLPDAPRAGAAFVLPSWPRPTVTASRTGLLPPDPAAMAAFRPALPRLPAALRYCRPAWAAQLRPRHAAVVPPARRQRLLHLLCTP</sequence>
<evidence type="ECO:0000313" key="3">
    <source>
        <dbReference type="WBParaSite" id="maker-unitig_31268-snap-gene-0.2-mRNA-1"/>
    </source>
</evidence>